<protein>
    <submittedName>
        <fullName evidence="3">Multidrug ABC transporter permease</fullName>
    </submittedName>
</protein>
<dbReference type="AlphaFoldDB" id="A0A417YS26"/>
<dbReference type="Proteomes" id="UP000284416">
    <property type="component" value="Unassembled WGS sequence"/>
</dbReference>
<name>A0A417YS26_9BACI</name>
<feature type="domain" description="DUF6449" evidence="2">
    <location>
        <begin position="429"/>
        <end position="524"/>
    </location>
</feature>
<accession>A0A417YS26</accession>
<reference evidence="3 4" key="1">
    <citation type="journal article" date="2017" name="Int. J. Syst. Evol. Microbiol.">
        <title>Bacillus notoginsengisoli sp. nov., a novel bacterium isolated from the rhizosphere of Panax notoginseng.</title>
        <authorList>
            <person name="Zhang M.Y."/>
            <person name="Cheng J."/>
            <person name="Cai Y."/>
            <person name="Zhang T.Y."/>
            <person name="Wu Y.Y."/>
            <person name="Manikprabhu D."/>
            <person name="Li W.J."/>
            <person name="Zhang Y.X."/>
        </authorList>
    </citation>
    <scope>NUCLEOTIDE SEQUENCE [LARGE SCALE GENOMIC DNA]</scope>
    <source>
        <strain evidence="3 4">JCM 30743</strain>
    </source>
</reference>
<keyword evidence="1" id="KW-0812">Transmembrane</keyword>
<evidence type="ECO:0000259" key="2">
    <source>
        <dbReference type="Pfam" id="PF20047"/>
    </source>
</evidence>
<feature type="transmembrane region" description="Helical" evidence="1">
    <location>
        <begin position="145"/>
        <end position="169"/>
    </location>
</feature>
<comment type="caution">
    <text evidence="3">The sequence shown here is derived from an EMBL/GenBank/DDBJ whole genome shotgun (WGS) entry which is preliminary data.</text>
</comment>
<dbReference type="OrthoDB" id="1706490at2"/>
<keyword evidence="1" id="KW-1133">Transmembrane helix</keyword>
<feature type="transmembrane region" description="Helical" evidence="1">
    <location>
        <begin position="301"/>
        <end position="318"/>
    </location>
</feature>
<keyword evidence="1" id="KW-0472">Membrane</keyword>
<evidence type="ECO:0000313" key="3">
    <source>
        <dbReference type="EMBL" id="RHW38098.1"/>
    </source>
</evidence>
<feature type="transmembrane region" description="Helical" evidence="1">
    <location>
        <begin position="277"/>
        <end position="295"/>
    </location>
</feature>
<gene>
    <name evidence="3" type="ORF">D1B31_15080</name>
</gene>
<feature type="transmembrane region" description="Helical" evidence="1">
    <location>
        <begin position="181"/>
        <end position="205"/>
    </location>
</feature>
<evidence type="ECO:0000313" key="4">
    <source>
        <dbReference type="Proteomes" id="UP000284416"/>
    </source>
</evidence>
<dbReference type="EMBL" id="QWEG01000009">
    <property type="protein sequence ID" value="RHW38098.1"/>
    <property type="molecule type" value="Genomic_DNA"/>
</dbReference>
<feature type="transmembrane region" description="Helical" evidence="1">
    <location>
        <begin position="63"/>
        <end position="85"/>
    </location>
</feature>
<organism evidence="3 4">
    <name type="scientific">Neobacillus notoginsengisoli</name>
    <dbReference type="NCBI Taxonomy" id="1578198"/>
    <lineage>
        <taxon>Bacteria</taxon>
        <taxon>Bacillati</taxon>
        <taxon>Bacillota</taxon>
        <taxon>Bacilli</taxon>
        <taxon>Bacillales</taxon>
        <taxon>Bacillaceae</taxon>
        <taxon>Neobacillus</taxon>
    </lineage>
</organism>
<keyword evidence="4" id="KW-1185">Reference proteome</keyword>
<feature type="transmembrane region" description="Helical" evidence="1">
    <location>
        <begin position="20"/>
        <end position="43"/>
    </location>
</feature>
<feature type="transmembrane region" description="Helical" evidence="1">
    <location>
        <begin position="105"/>
        <end position="130"/>
    </location>
</feature>
<dbReference type="Pfam" id="PF20047">
    <property type="entry name" value="DUF6449"/>
    <property type="match status" value="1"/>
</dbReference>
<dbReference type="InterPro" id="IPR045611">
    <property type="entry name" value="DUF6449"/>
</dbReference>
<evidence type="ECO:0000256" key="1">
    <source>
        <dbReference type="SAM" id="Phobius"/>
    </source>
</evidence>
<feature type="transmembrane region" description="Helical" evidence="1">
    <location>
        <begin position="338"/>
        <end position="358"/>
    </location>
</feature>
<proteinExistence type="predicted"/>
<feature type="transmembrane region" description="Helical" evidence="1">
    <location>
        <begin position="239"/>
        <end position="257"/>
    </location>
</feature>
<dbReference type="RefSeq" id="WP_118921820.1">
    <property type="nucleotide sequence ID" value="NZ_QWEG01000009.1"/>
</dbReference>
<sequence>MPSRMSLFNRDLFLQIGRNVGWISIVYFLGLLFVLPIRMMMMMDSESAYTEWTPYTHLFQYDFAIQFILLIAAPVLLSVFLFRFLQVRQWVDLMHSLPVGRERIFHFYTLSGIVFLLLPIILIAVILMFLHNVTGWSNFYSYEDIWVWTGITAVFNLVIYFAGVFVAMVTGISVVQAVLTYIFLLFPAGISVLLTYNLGMLLYGFPSSYYQIRKLELMSPITHFTFLESPDGKIGWKSLLLYLAISAILYVLALLIYKKRKTEAASEAIAFGSLRAIFKFGVTVCTMMVGGLYFGEYQRTFGWLVFGYAFGTVLGYFVAEMVLQKTWRVFSLLNLRSFAVYSGIIVLLLTGVQSLGAYEKYVPVQDEIKSVTLANYIYSSPEENALYTADPLKSSEAVESVRKLHAEIIVNEKGNKRDLRNTQSFYFIYEKTDGKKTVREYRINQLAYEKWLRPIYMSNEYKHATNPLFKIKDDSVRRISIRDGVDIGKSVVIADQTEIRDAMEILKREVENETYEEWKSPIGTSTTIEIMSKADQFNLELKSSYMEFRGWLKEKGLLEQATIMPKDINYILVSKNFADTADWRDKGDPEEWLIRPLEKDSETLKIKNKEQIQAALDQAGYDWYQGGDYMALFVYKQSNTKEIRTFSEKNAPGFIKTHFAK</sequence>